<evidence type="ECO:0000313" key="1">
    <source>
        <dbReference type="EMBL" id="MBB5616910.1"/>
    </source>
</evidence>
<dbReference type="OrthoDB" id="89044at2"/>
<dbReference type="RefSeq" id="WP_153980938.1">
    <property type="nucleotide sequence ID" value="NZ_BAAANZ010000001.1"/>
</dbReference>
<evidence type="ECO:0000313" key="2">
    <source>
        <dbReference type="Proteomes" id="UP000552883"/>
    </source>
</evidence>
<dbReference type="InterPro" id="IPR035901">
    <property type="entry name" value="GIY-YIG_endonuc_sf"/>
</dbReference>
<protein>
    <recommendedName>
        <fullName evidence="3">GIY-YIG nuclease family protein</fullName>
    </recommendedName>
</protein>
<dbReference type="Gene3D" id="3.40.1440.10">
    <property type="entry name" value="GIY-YIG endonuclease"/>
    <property type="match status" value="1"/>
</dbReference>
<organism evidence="1 2">
    <name type="scientific">Microcella frigidaquae</name>
    <dbReference type="NCBI Taxonomy" id="424758"/>
    <lineage>
        <taxon>Bacteria</taxon>
        <taxon>Bacillati</taxon>
        <taxon>Actinomycetota</taxon>
        <taxon>Actinomycetes</taxon>
        <taxon>Micrococcales</taxon>
        <taxon>Microbacteriaceae</taxon>
        <taxon>Microcella</taxon>
    </lineage>
</organism>
<reference evidence="1 2" key="1">
    <citation type="submission" date="2020-08" db="EMBL/GenBank/DDBJ databases">
        <title>Sequencing the genomes of 1000 actinobacteria strains.</title>
        <authorList>
            <person name="Klenk H.-P."/>
        </authorList>
    </citation>
    <scope>NUCLEOTIDE SEQUENCE [LARGE SCALE GENOMIC DNA]</scope>
    <source>
        <strain evidence="1 2">DSM 23889</strain>
    </source>
</reference>
<proteinExistence type="predicted"/>
<dbReference type="Proteomes" id="UP000552883">
    <property type="component" value="Unassembled WGS sequence"/>
</dbReference>
<gene>
    <name evidence="1" type="ORF">BJ959_000406</name>
</gene>
<name>A0A840X3G0_9MICO</name>
<accession>A0A840X3G0</accession>
<comment type="caution">
    <text evidence="1">The sequence shown here is derived from an EMBL/GenBank/DDBJ whole genome shotgun (WGS) entry which is preliminary data.</text>
</comment>
<dbReference type="EMBL" id="JACHBS010000001">
    <property type="protein sequence ID" value="MBB5616910.1"/>
    <property type="molecule type" value="Genomic_DNA"/>
</dbReference>
<sequence>MADETPILINDLLHLTDDELNGDTYRVRLTFKWGNDEDSDPIARYRRDPEDALAHLLYYRSKSAFKVGQRVIGMTKIGGSLWLLTRIVEIVGITDNEKGEKAYQSRDVAQYRGYFGRVIVRYSNPKGAQTEVRKPSAIFPNIEVHEVRATGFGDEGFPGYANVTISWAKLKEIVDRRYESWHTALRNMKGIYLIVDTSTGSAYVGKADGSQMMWARWASYAKSRHGGNVELKKFEAADIEKHFQWSILEVMDEKTQDDYVNKRESWWKDALSTRGAGGLNRN</sequence>
<dbReference type="AlphaFoldDB" id="A0A840X3G0"/>
<dbReference type="SUPFAM" id="SSF82771">
    <property type="entry name" value="GIY-YIG endonuclease"/>
    <property type="match status" value="1"/>
</dbReference>
<dbReference type="CDD" id="cd10446">
    <property type="entry name" value="GIY-YIG_unchar_1"/>
    <property type="match status" value="1"/>
</dbReference>
<evidence type="ECO:0008006" key="3">
    <source>
        <dbReference type="Google" id="ProtNLM"/>
    </source>
</evidence>
<keyword evidence="2" id="KW-1185">Reference proteome</keyword>